<dbReference type="PROSITE" id="PS50089">
    <property type="entry name" value="ZF_RING_2"/>
    <property type="match status" value="1"/>
</dbReference>
<keyword evidence="9" id="KW-1133">Transmembrane helix</keyword>
<evidence type="ECO:0000256" key="1">
    <source>
        <dbReference type="ARBA" id="ARBA00000900"/>
    </source>
</evidence>
<dbReference type="Pfam" id="PF13639">
    <property type="entry name" value="zf-RING_2"/>
    <property type="match status" value="1"/>
</dbReference>
<dbReference type="InterPro" id="IPR013083">
    <property type="entry name" value="Znf_RING/FYVE/PHD"/>
</dbReference>
<accession>A0A7S0C9A4</accession>
<protein>
    <recommendedName>
        <fullName evidence="2">RING-type E3 ubiquitin transferase</fullName>
        <ecNumber evidence="2">2.3.2.27</ecNumber>
    </recommendedName>
</protein>
<dbReference type="InterPro" id="IPR001841">
    <property type="entry name" value="Znf_RING"/>
</dbReference>
<dbReference type="EC" id="2.3.2.27" evidence="2"/>
<feature type="transmembrane region" description="Helical" evidence="9">
    <location>
        <begin position="21"/>
        <end position="40"/>
    </location>
</feature>
<dbReference type="EMBL" id="HBEL01027213">
    <property type="protein sequence ID" value="CAD8416414.1"/>
    <property type="molecule type" value="Transcribed_RNA"/>
</dbReference>
<dbReference type="SMART" id="SM00184">
    <property type="entry name" value="RING"/>
    <property type="match status" value="1"/>
</dbReference>
<proteinExistence type="predicted"/>
<dbReference type="GO" id="GO:0061630">
    <property type="term" value="F:ubiquitin protein ligase activity"/>
    <property type="evidence" value="ECO:0007669"/>
    <property type="project" value="UniProtKB-EC"/>
</dbReference>
<keyword evidence="9" id="KW-0472">Membrane</keyword>
<evidence type="ECO:0000256" key="5">
    <source>
        <dbReference type="ARBA" id="ARBA00022771"/>
    </source>
</evidence>
<evidence type="ECO:0000313" key="11">
    <source>
        <dbReference type="EMBL" id="CAD8416414.1"/>
    </source>
</evidence>
<evidence type="ECO:0000256" key="6">
    <source>
        <dbReference type="ARBA" id="ARBA00022786"/>
    </source>
</evidence>
<evidence type="ECO:0000256" key="9">
    <source>
        <dbReference type="SAM" id="Phobius"/>
    </source>
</evidence>
<gene>
    <name evidence="11" type="ORF">PINE0816_LOCUS12549</name>
</gene>
<keyword evidence="3" id="KW-0808">Transferase</keyword>
<dbReference type="SUPFAM" id="SSF57850">
    <property type="entry name" value="RING/U-box"/>
    <property type="match status" value="1"/>
</dbReference>
<feature type="transmembrane region" description="Helical" evidence="9">
    <location>
        <begin position="146"/>
        <end position="167"/>
    </location>
</feature>
<dbReference type="PANTHER" id="PTHR22937:SF65">
    <property type="entry name" value="E3 UBIQUITIN-PROTEIN LIGASE ARK2C"/>
    <property type="match status" value="1"/>
</dbReference>
<comment type="catalytic activity">
    <reaction evidence="1">
        <text>S-ubiquitinyl-[E2 ubiquitin-conjugating enzyme]-L-cysteine + [acceptor protein]-L-lysine = [E2 ubiquitin-conjugating enzyme]-L-cysteine + N(6)-ubiquitinyl-[acceptor protein]-L-lysine.</text>
        <dbReference type="EC" id="2.3.2.27"/>
    </reaction>
</comment>
<dbReference type="CDD" id="cd16454">
    <property type="entry name" value="RING-H2_PA-TM-RING"/>
    <property type="match status" value="1"/>
</dbReference>
<keyword evidence="7" id="KW-0862">Zinc</keyword>
<sequence length="314" mass="35417">MDILSVLRFSGNRYSHAFTSIVYATLFNLVLFPVEVWGYAISCSLANEPTVQVRELSDGKGGFELLKESDGDGIGSGGISYSARWCSCRNLGARVGWEDYDLQGGFYCLVSQGDACLVPPRPSGPEQDLNFRCFKSSIARNILRNYFPVIMLWYMVLVIALLFTPLGRNAQRYLVRKYVCRRRNQIEAERFIARNTENLSGTRVLSDEAINNRLSSLPTRLELKTKLHFYGVKNSLPDYLLNATERKTDVHLDSDGPMVCSICLNDVKHGDKVGVLQCDHIFHSDCLKIWLRKKNLCPLCQRKDIAVAVSGNNE</sequence>
<evidence type="ECO:0000256" key="2">
    <source>
        <dbReference type="ARBA" id="ARBA00012483"/>
    </source>
</evidence>
<feature type="domain" description="RING-type" evidence="10">
    <location>
        <begin position="260"/>
        <end position="301"/>
    </location>
</feature>
<evidence type="ECO:0000256" key="3">
    <source>
        <dbReference type="ARBA" id="ARBA00022679"/>
    </source>
</evidence>
<evidence type="ECO:0000256" key="7">
    <source>
        <dbReference type="ARBA" id="ARBA00022833"/>
    </source>
</evidence>
<dbReference type="GO" id="GO:0008270">
    <property type="term" value="F:zinc ion binding"/>
    <property type="evidence" value="ECO:0007669"/>
    <property type="project" value="UniProtKB-KW"/>
</dbReference>
<keyword evidence="9" id="KW-0812">Transmembrane</keyword>
<organism evidence="11">
    <name type="scientific">Proboscia inermis</name>
    <dbReference type="NCBI Taxonomy" id="420281"/>
    <lineage>
        <taxon>Eukaryota</taxon>
        <taxon>Sar</taxon>
        <taxon>Stramenopiles</taxon>
        <taxon>Ochrophyta</taxon>
        <taxon>Bacillariophyta</taxon>
        <taxon>Coscinodiscophyceae</taxon>
        <taxon>Rhizosoleniophycidae</taxon>
        <taxon>Rhizosoleniales</taxon>
        <taxon>Rhizosoleniaceae</taxon>
        <taxon>Proboscia</taxon>
    </lineage>
</organism>
<dbReference type="Gene3D" id="3.30.40.10">
    <property type="entry name" value="Zinc/RING finger domain, C3HC4 (zinc finger)"/>
    <property type="match status" value="1"/>
</dbReference>
<dbReference type="AlphaFoldDB" id="A0A7S0C9A4"/>
<name>A0A7S0C9A4_9STRA</name>
<keyword evidence="5 8" id="KW-0863">Zinc-finger</keyword>
<keyword evidence="6" id="KW-0833">Ubl conjugation pathway</keyword>
<keyword evidence="4" id="KW-0479">Metal-binding</keyword>
<evidence type="ECO:0000256" key="4">
    <source>
        <dbReference type="ARBA" id="ARBA00022723"/>
    </source>
</evidence>
<reference evidence="11" key="1">
    <citation type="submission" date="2021-01" db="EMBL/GenBank/DDBJ databases">
        <authorList>
            <person name="Corre E."/>
            <person name="Pelletier E."/>
            <person name="Niang G."/>
            <person name="Scheremetjew M."/>
            <person name="Finn R."/>
            <person name="Kale V."/>
            <person name="Holt S."/>
            <person name="Cochrane G."/>
            <person name="Meng A."/>
            <person name="Brown T."/>
            <person name="Cohen L."/>
        </authorList>
    </citation>
    <scope>NUCLEOTIDE SEQUENCE</scope>
    <source>
        <strain evidence="11">CCAP1064/1</strain>
    </source>
</reference>
<dbReference type="PANTHER" id="PTHR22937">
    <property type="entry name" value="E3 UBIQUITIN-PROTEIN LIGASE RNF165"/>
    <property type="match status" value="1"/>
</dbReference>
<dbReference type="InterPro" id="IPR045191">
    <property type="entry name" value="MBR1/2-like"/>
</dbReference>
<evidence type="ECO:0000259" key="10">
    <source>
        <dbReference type="PROSITE" id="PS50089"/>
    </source>
</evidence>
<evidence type="ECO:0000256" key="8">
    <source>
        <dbReference type="PROSITE-ProRule" id="PRU00175"/>
    </source>
</evidence>